<dbReference type="AlphaFoldDB" id="A0A7W3YNT5"/>
<feature type="transmembrane region" description="Helical" evidence="10">
    <location>
        <begin position="337"/>
        <end position="357"/>
    </location>
</feature>
<dbReference type="RefSeq" id="WP_182596744.1">
    <property type="nucleotide sequence ID" value="NZ_JACIVA010000053.1"/>
</dbReference>
<proteinExistence type="predicted"/>
<sequence>MIISITILLVAATFSSIIAGFLPHISTNYISIIIGIILALIVPLNQQVMSFHSEIFMYIVAPLIYFEGQTTRINLIGKNLRQIIGTAVLLVVTATIFTGVAVSLLGVPIAFAFLMGALSTPTDATATESVSKGLIVPEKQENILKMESLFNDATGIILVSAMALWVKNGHLNYQQTILDFIKSAGGGIVIGILAAILMISFRQLLSRTNRLAYNAQNMLFVITPFFVYFIAEEMRVSGIIAVVCAGLMQNSEGMRSRFILPRQYHNGITLMDLLQEILNNIVFVILGLLAVRIIKSDLIHGSPDIQWISIGLTLYVANLIIRYIYGLVIGLGRKGSVIFSLGGVHGAVTLALVYMVISSVTSVQFSTVVLSEMLMIILSMVVPSIIFQFILPHDLSAKRIADQAKRLRDEMVQEGIKTVQGIYLPDNVKQSVLYDLRDQKNATTFKEFWHQWVQASRRTEFNEQERELEQRALLWAFRAERQYLDTVSQKENMRGYVYDLYNDVLLSESILVDRNKFY</sequence>
<gene>
    <name evidence="12" type="ORF">H5S09_08835</name>
</gene>
<dbReference type="GO" id="GO:0005886">
    <property type="term" value="C:plasma membrane"/>
    <property type="evidence" value="ECO:0007669"/>
    <property type="project" value="UniProtKB-SubCell"/>
</dbReference>
<reference evidence="12 13" key="1">
    <citation type="submission" date="2020-07" db="EMBL/GenBank/DDBJ databases">
        <title>Description of Limosilactobacillus balticus sp. nov., Limosilactobacillus agrestis sp. nov., Limosilactobacillus albertensis sp. nov., Limosilactobacillus rudii sp. nov., Limosilactobacillus fastidiosus sp. nov., five novel Limosilactobacillus species isolated from the vertebrate gastrointestinal tract, and proposal of 6 subspecies of Limosilactobacillus reuteri adapted to the gastrointestinal tract of specific vertebrate hosts.</title>
        <authorList>
            <person name="Li F."/>
            <person name="Cheng C."/>
            <person name="Zheng J."/>
            <person name="Quevedo R.M."/>
            <person name="Li J."/>
            <person name="Roos S."/>
            <person name="Gaenzle M.G."/>
            <person name="Walter J."/>
        </authorList>
    </citation>
    <scope>NUCLEOTIDE SEQUENCE [LARGE SCALE GENOMIC DNA]</scope>
    <source>
        <strain evidence="12 13">STM2_1</strain>
    </source>
</reference>
<keyword evidence="13" id="KW-1185">Reference proteome</keyword>
<evidence type="ECO:0000256" key="6">
    <source>
        <dbReference type="ARBA" id="ARBA00023053"/>
    </source>
</evidence>
<feature type="domain" description="Cation/H+ exchanger transmembrane" evidence="11">
    <location>
        <begin position="11"/>
        <end position="389"/>
    </location>
</feature>
<evidence type="ECO:0000256" key="9">
    <source>
        <dbReference type="ARBA" id="ARBA00023201"/>
    </source>
</evidence>
<evidence type="ECO:0000256" key="4">
    <source>
        <dbReference type="ARBA" id="ARBA00022692"/>
    </source>
</evidence>
<evidence type="ECO:0000259" key="11">
    <source>
        <dbReference type="Pfam" id="PF00999"/>
    </source>
</evidence>
<organism evidence="12 13">
    <name type="scientific">Limosilactobacillus rudii</name>
    <dbReference type="NCBI Taxonomy" id="2759755"/>
    <lineage>
        <taxon>Bacteria</taxon>
        <taxon>Bacillati</taxon>
        <taxon>Bacillota</taxon>
        <taxon>Bacilli</taxon>
        <taxon>Lactobacillales</taxon>
        <taxon>Lactobacillaceae</taxon>
        <taxon>Limosilactobacillus</taxon>
    </lineage>
</organism>
<feature type="transmembrane region" description="Helical" evidence="10">
    <location>
        <begin position="149"/>
        <end position="168"/>
    </location>
</feature>
<evidence type="ECO:0000256" key="1">
    <source>
        <dbReference type="ARBA" id="ARBA00004651"/>
    </source>
</evidence>
<keyword evidence="4 10" id="KW-0812">Transmembrane</keyword>
<dbReference type="PANTHER" id="PTHR10110:SF86">
    <property type="entry name" value="SODIUM_HYDROGEN EXCHANGER 7"/>
    <property type="match status" value="1"/>
</dbReference>
<evidence type="ECO:0000256" key="8">
    <source>
        <dbReference type="ARBA" id="ARBA00023136"/>
    </source>
</evidence>
<feature type="transmembrane region" description="Helical" evidence="10">
    <location>
        <begin position="236"/>
        <end position="252"/>
    </location>
</feature>
<feature type="transmembrane region" description="Helical" evidence="10">
    <location>
        <begin position="306"/>
        <end position="325"/>
    </location>
</feature>
<dbReference type="Pfam" id="PF00999">
    <property type="entry name" value="Na_H_Exchanger"/>
    <property type="match status" value="1"/>
</dbReference>
<evidence type="ECO:0000256" key="10">
    <source>
        <dbReference type="SAM" id="Phobius"/>
    </source>
</evidence>
<keyword evidence="5 10" id="KW-1133">Transmembrane helix</keyword>
<feature type="transmembrane region" description="Helical" evidence="10">
    <location>
        <begin position="55"/>
        <end position="77"/>
    </location>
</feature>
<keyword evidence="9" id="KW-0739">Sodium transport</keyword>
<dbReference type="PANTHER" id="PTHR10110">
    <property type="entry name" value="SODIUM/HYDROGEN EXCHANGER"/>
    <property type="match status" value="1"/>
</dbReference>
<evidence type="ECO:0000256" key="2">
    <source>
        <dbReference type="ARBA" id="ARBA00022448"/>
    </source>
</evidence>
<keyword evidence="2" id="KW-0813">Transport</keyword>
<evidence type="ECO:0000256" key="7">
    <source>
        <dbReference type="ARBA" id="ARBA00023065"/>
    </source>
</evidence>
<dbReference type="GO" id="GO:0051453">
    <property type="term" value="P:regulation of intracellular pH"/>
    <property type="evidence" value="ECO:0007669"/>
    <property type="project" value="TreeGrafter"/>
</dbReference>
<keyword evidence="7" id="KW-0406">Ion transport</keyword>
<accession>A0A7W3YNT5</accession>
<dbReference type="GO" id="GO:0098719">
    <property type="term" value="P:sodium ion import across plasma membrane"/>
    <property type="evidence" value="ECO:0007669"/>
    <property type="project" value="TreeGrafter"/>
</dbReference>
<dbReference type="GO" id="GO:0015386">
    <property type="term" value="F:potassium:proton antiporter activity"/>
    <property type="evidence" value="ECO:0007669"/>
    <property type="project" value="TreeGrafter"/>
</dbReference>
<feature type="transmembrane region" description="Helical" evidence="10">
    <location>
        <begin position="180"/>
        <end position="199"/>
    </location>
</feature>
<dbReference type="EMBL" id="JACIVA010000053">
    <property type="protein sequence ID" value="MBB1098040.1"/>
    <property type="molecule type" value="Genomic_DNA"/>
</dbReference>
<keyword evidence="8 10" id="KW-0472">Membrane</keyword>
<dbReference type="Gene3D" id="6.10.140.1330">
    <property type="match status" value="1"/>
</dbReference>
<feature type="transmembrane region" description="Helical" evidence="10">
    <location>
        <begin position="29"/>
        <end position="48"/>
    </location>
</feature>
<keyword evidence="3" id="KW-1003">Cell membrane</keyword>
<evidence type="ECO:0000256" key="5">
    <source>
        <dbReference type="ARBA" id="ARBA00022989"/>
    </source>
</evidence>
<name>A0A7W3YNT5_9LACO</name>
<dbReference type="Proteomes" id="UP000517106">
    <property type="component" value="Unassembled WGS sequence"/>
</dbReference>
<protein>
    <submittedName>
        <fullName evidence="12">Cation:proton antiporter</fullName>
    </submittedName>
</protein>
<dbReference type="InterPro" id="IPR018422">
    <property type="entry name" value="Cation/H_exchanger_CPA1"/>
</dbReference>
<dbReference type="InterPro" id="IPR006153">
    <property type="entry name" value="Cation/H_exchanger_TM"/>
</dbReference>
<feature type="transmembrane region" description="Helical" evidence="10">
    <location>
        <begin position="83"/>
        <end position="114"/>
    </location>
</feature>
<feature type="transmembrane region" description="Helical" evidence="10">
    <location>
        <begin position="273"/>
        <end position="294"/>
    </location>
</feature>
<comment type="caution">
    <text evidence="12">The sequence shown here is derived from an EMBL/GenBank/DDBJ whole genome shotgun (WGS) entry which is preliminary data.</text>
</comment>
<evidence type="ECO:0000256" key="3">
    <source>
        <dbReference type="ARBA" id="ARBA00022475"/>
    </source>
</evidence>
<dbReference type="GO" id="GO:0015385">
    <property type="term" value="F:sodium:proton antiporter activity"/>
    <property type="evidence" value="ECO:0007669"/>
    <property type="project" value="InterPro"/>
</dbReference>
<evidence type="ECO:0000313" key="12">
    <source>
        <dbReference type="EMBL" id="MBB1098040.1"/>
    </source>
</evidence>
<keyword evidence="6" id="KW-0915">Sodium</keyword>
<evidence type="ECO:0000313" key="13">
    <source>
        <dbReference type="Proteomes" id="UP000517106"/>
    </source>
</evidence>
<comment type="subcellular location">
    <subcellularLocation>
        <location evidence="1">Cell membrane</location>
        <topology evidence="1">Multi-pass membrane protein</topology>
    </subcellularLocation>
</comment>
<feature type="transmembrane region" description="Helical" evidence="10">
    <location>
        <begin position="369"/>
        <end position="391"/>
    </location>
</feature>